<sequence>MESRGATFVAAESEPDFERHASVPASTHGHACWLAQLPVLNQTPKPDETPDLVKLPGGTNDVEVKYLRSCTPIW</sequence>
<evidence type="ECO:0000256" key="1">
    <source>
        <dbReference type="SAM" id="MobiDB-lite"/>
    </source>
</evidence>
<reference evidence="2" key="2">
    <citation type="submission" date="2015-11" db="EMBL/GenBank/DDBJ databases">
        <authorList>
            <person name="Zhang Y."/>
            <person name="Guo Z."/>
        </authorList>
    </citation>
    <scope>NUCLEOTIDE SEQUENCE</scope>
</reference>
<dbReference type="Proteomes" id="UP000017246">
    <property type="component" value="Unassembled WGS sequence"/>
</dbReference>
<name>A0A068XZN0_ECHMU</name>
<dbReference type="EMBL" id="LN902253">
    <property type="protein sequence ID" value="CDS35578.1"/>
    <property type="molecule type" value="Genomic_DNA"/>
</dbReference>
<evidence type="ECO:0000313" key="2">
    <source>
        <dbReference type="EMBL" id="CDS35578.1"/>
    </source>
</evidence>
<proteinExistence type="predicted"/>
<feature type="region of interest" description="Disordered" evidence="1">
    <location>
        <begin position="1"/>
        <end position="22"/>
    </location>
</feature>
<reference evidence="2" key="1">
    <citation type="journal article" date="2013" name="Nature">
        <title>The genomes of four tapeworm species reveal adaptations to parasitism.</title>
        <authorList>
            <person name="Tsai I.J."/>
            <person name="Zarowiecki M."/>
            <person name="Holroyd N."/>
            <person name="Garciarrubio A."/>
            <person name="Sanchez-Flores A."/>
            <person name="Brooks K.L."/>
            <person name="Tracey A."/>
            <person name="Bobes R.J."/>
            <person name="Fragoso G."/>
            <person name="Sciutto E."/>
            <person name="Aslett M."/>
            <person name="Beasley H."/>
            <person name="Bennett H.M."/>
            <person name="Cai J."/>
            <person name="Camicia F."/>
            <person name="Clark R."/>
            <person name="Cucher M."/>
            <person name="De Silva N."/>
            <person name="Day T.A."/>
            <person name="Deplazes P."/>
            <person name="Estrada K."/>
            <person name="Fernandez C."/>
            <person name="Holland P.W."/>
            <person name="Hou J."/>
            <person name="Hu S."/>
            <person name="Huckvale T."/>
            <person name="Hung S.S."/>
            <person name="Kamenetzky L."/>
            <person name="Keane J.A."/>
            <person name="Kiss F."/>
            <person name="Koziol U."/>
            <person name="Lambert O."/>
            <person name="Liu K."/>
            <person name="Luo X."/>
            <person name="Luo Y."/>
            <person name="Macchiaroli N."/>
            <person name="Nichol S."/>
            <person name="Paps J."/>
            <person name="Parkinson J."/>
            <person name="Pouchkina-Stantcheva N."/>
            <person name="Riddiford N."/>
            <person name="Rosenzvit M."/>
            <person name="Salinas G."/>
            <person name="Wasmuth J.D."/>
            <person name="Zamanian M."/>
            <person name="Zheng Y."/>
            <person name="Cai X."/>
            <person name="Soberon X."/>
            <person name="Olson P.D."/>
            <person name="Laclette J.P."/>
            <person name="Brehm K."/>
            <person name="Berriman M."/>
            <person name="Garciarrubio A."/>
            <person name="Bobes R.J."/>
            <person name="Fragoso G."/>
            <person name="Sanchez-Flores A."/>
            <person name="Estrada K."/>
            <person name="Cevallos M.A."/>
            <person name="Morett E."/>
            <person name="Gonzalez V."/>
            <person name="Portillo T."/>
            <person name="Ochoa-Leyva A."/>
            <person name="Jose M.V."/>
            <person name="Sciutto E."/>
            <person name="Landa A."/>
            <person name="Jimenez L."/>
            <person name="Valdes V."/>
            <person name="Carrero J.C."/>
            <person name="Larralde C."/>
            <person name="Morales-Montor J."/>
            <person name="Limon-Lason J."/>
            <person name="Soberon X."/>
            <person name="Laclette J.P."/>
        </authorList>
    </citation>
    <scope>NUCLEOTIDE SEQUENCE [LARGE SCALE GENOMIC DNA]</scope>
</reference>
<accession>A0A068XZN0</accession>
<organism evidence="2 3">
    <name type="scientific">Echinococcus multilocularis</name>
    <name type="common">Fox tapeworm</name>
    <dbReference type="NCBI Taxonomy" id="6211"/>
    <lineage>
        <taxon>Eukaryota</taxon>
        <taxon>Metazoa</taxon>
        <taxon>Spiralia</taxon>
        <taxon>Lophotrochozoa</taxon>
        <taxon>Platyhelminthes</taxon>
        <taxon>Cestoda</taxon>
        <taxon>Eucestoda</taxon>
        <taxon>Cyclophyllidea</taxon>
        <taxon>Taeniidae</taxon>
        <taxon>Echinococcus</taxon>
    </lineage>
</organism>
<dbReference type="OrthoDB" id="10513766at2759"/>
<dbReference type="AlphaFoldDB" id="A0A068XZN0"/>
<keyword evidence="3" id="KW-1185">Reference proteome</keyword>
<protein>
    <submittedName>
        <fullName evidence="2">Expressed protein</fullName>
    </submittedName>
</protein>
<gene>
    <name evidence="2" type="ORF">EmuJ_000315100</name>
</gene>
<evidence type="ECO:0000313" key="3">
    <source>
        <dbReference type="Proteomes" id="UP000017246"/>
    </source>
</evidence>